<sequence>MTASTITKGSFHTYRLSTWDRECVGVGAVFYVAR</sequence>
<reference evidence="1" key="1">
    <citation type="submission" date="2014-09" db="EMBL/GenBank/DDBJ databases">
        <authorList>
            <person name="Magalhaes I.L.F."/>
            <person name="Oliveira U."/>
            <person name="Santos F.R."/>
            <person name="Vidigal T.H.D.A."/>
            <person name="Brescovit A.D."/>
            <person name="Santos A.J."/>
        </authorList>
    </citation>
    <scope>NUCLEOTIDE SEQUENCE</scope>
    <source>
        <tissue evidence="1">Shoot tissue taken approximately 20 cm above the soil surface</tissue>
    </source>
</reference>
<protein>
    <submittedName>
        <fullName evidence="1">Uncharacterized protein</fullName>
    </submittedName>
</protein>
<proteinExistence type="predicted"/>
<dbReference type="EMBL" id="GBRH01246329">
    <property type="protein sequence ID" value="JAD51566.1"/>
    <property type="molecule type" value="Transcribed_RNA"/>
</dbReference>
<name>A0A0A9AK93_ARUDO</name>
<organism evidence="1">
    <name type="scientific">Arundo donax</name>
    <name type="common">Giant reed</name>
    <name type="synonym">Donax arundinaceus</name>
    <dbReference type="NCBI Taxonomy" id="35708"/>
    <lineage>
        <taxon>Eukaryota</taxon>
        <taxon>Viridiplantae</taxon>
        <taxon>Streptophyta</taxon>
        <taxon>Embryophyta</taxon>
        <taxon>Tracheophyta</taxon>
        <taxon>Spermatophyta</taxon>
        <taxon>Magnoliopsida</taxon>
        <taxon>Liliopsida</taxon>
        <taxon>Poales</taxon>
        <taxon>Poaceae</taxon>
        <taxon>PACMAD clade</taxon>
        <taxon>Arundinoideae</taxon>
        <taxon>Arundineae</taxon>
        <taxon>Arundo</taxon>
    </lineage>
</organism>
<accession>A0A0A9AK93</accession>
<reference evidence="1" key="2">
    <citation type="journal article" date="2015" name="Data Brief">
        <title>Shoot transcriptome of the giant reed, Arundo donax.</title>
        <authorList>
            <person name="Barrero R.A."/>
            <person name="Guerrero F.D."/>
            <person name="Moolhuijzen P."/>
            <person name="Goolsby J.A."/>
            <person name="Tidwell J."/>
            <person name="Bellgard S.E."/>
            <person name="Bellgard M.I."/>
        </authorList>
    </citation>
    <scope>NUCLEOTIDE SEQUENCE</scope>
    <source>
        <tissue evidence="1">Shoot tissue taken approximately 20 cm above the soil surface</tissue>
    </source>
</reference>
<evidence type="ECO:0000313" key="1">
    <source>
        <dbReference type="EMBL" id="JAD51566.1"/>
    </source>
</evidence>
<dbReference type="AlphaFoldDB" id="A0A0A9AK93"/>